<dbReference type="InterPro" id="IPR040690">
    <property type="entry name" value="FtsX_ECD"/>
</dbReference>
<dbReference type="STRING" id="1111738.GCA_000427905_02975"/>
<keyword evidence="11 12" id="KW-0131">Cell cycle</keyword>
<feature type="transmembrane region" description="Helical" evidence="13">
    <location>
        <begin position="21"/>
        <end position="41"/>
    </location>
</feature>
<dbReference type="Proteomes" id="UP000249324">
    <property type="component" value="Unassembled WGS sequence"/>
</dbReference>
<evidence type="ECO:0000313" key="16">
    <source>
        <dbReference type="EMBL" id="MFO7190771.1"/>
    </source>
</evidence>
<evidence type="ECO:0000259" key="15">
    <source>
        <dbReference type="Pfam" id="PF18075"/>
    </source>
</evidence>
<dbReference type="PANTHER" id="PTHR47755:SF1">
    <property type="entry name" value="CELL DIVISION PROTEIN FTSX"/>
    <property type="match status" value="1"/>
</dbReference>
<comment type="caution">
    <text evidence="17">The sequence shown here is derived from an EMBL/GenBank/DDBJ whole genome shotgun (WGS) entry which is preliminary data.</text>
</comment>
<dbReference type="EMBL" id="QGUI02000004">
    <property type="protein sequence ID" value="MFO7190771.1"/>
    <property type="molecule type" value="Genomic_DNA"/>
</dbReference>
<sequence>MRAQFVFSEVVTGLRRNVTMTIAMILTTAISLMMFGAGLLFTETVNRTEQNFIDDLEVRIFLNKDISRNAEQCTTNPQCAALQQALQNHPAVDDVVFTSQKEAVEKARELFAEDPEMLELLSPTALPASLDVRLVDPQRSAAIVQEFANQPGVDKIHDGGEDVDRLVEGLNLFRNGAFVISVVLLIAALLLIANMIQVSAFTRRTEVSIMRLVGATRWYTQLPFLLEAMFAGLIGAVIAIAGLLIIPPLFVPDAFEEQIQGLLRFPDALYTAVVVGPILMITSMVISALVGYVTLRLYVRH</sequence>
<name>A0A2W4J856_9PSEU</name>
<dbReference type="GO" id="GO:0051301">
    <property type="term" value="P:cell division"/>
    <property type="evidence" value="ECO:0007669"/>
    <property type="project" value="UniProtKB-KW"/>
</dbReference>
<dbReference type="PANTHER" id="PTHR47755">
    <property type="entry name" value="CELL DIVISION PROTEIN FTSX"/>
    <property type="match status" value="1"/>
</dbReference>
<feature type="transmembrane region" description="Helical" evidence="13">
    <location>
        <begin position="177"/>
        <end position="201"/>
    </location>
</feature>
<evidence type="ECO:0000256" key="7">
    <source>
        <dbReference type="ARBA" id="ARBA00022618"/>
    </source>
</evidence>
<evidence type="ECO:0000256" key="2">
    <source>
        <dbReference type="ARBA" id="ARBA00004651"/>
    </source>
</evidence>
<feature type="transmembrane region" description="Helical" evidence="13">
    <location>
        <begin position="270"/>
        <end position="295"/>
    </location>
</feature>
<evidence type="ECO:0000256" key="13">
    <source>
        <dbReference type="SAM" id="Phobius"/>
    </source>
</evidence>
<evidence type="ECO:0000256" key="5">
    <source>
        <dbReference type="ARBA" id="ARBA00021907"/>
    </source>
</evidence>
<evidence type="ECO:0000256" key="9">
    <source>
        <dbReference type="ARBA" id="ARBA00022989"/>
    </source>
</evidence>
<evidence type="ECO:0000313" key="17">
    <source>
        <dbReference type="EMBL" id="PZM94368.1"/>
    </source>
</evidence>
<comment type="similarity">
    <text evidence="3 12">Belongs to the ABC-4 integral membrane protein family. FtsX subfamily.</text>
</comment>
<keyword evidence="8 13" id="KW-0812">Transmembrane</keyword>
<evidence type="ECO:0000256" key="4">
    <source>
        <dbReference type="ARBA" id="ARBA00011160"/>
    </source>
</evidence>
<accession>A0A2W4J856</accession>
<keyword evidence="10 12" id="KW-0472">Membrane</keyword>
<evidence type="ECO:0000313" key="18">
    <source>
        <dbReference type="Proteomes" id="UP000249324"/>
    </source>
</evidence>
<dbReference type="EMBL" id="QGUI01000595">
    <property type="protein sequence ID" value="PZM94368.1"/>
    <property type="molecule type" value="Genomic_DNA"/>
</dbReference>
<dbReference type="NCBIfam" id="NF038346">
    <property type="entry name" value="FtsX_actino"/>
    <property type="match status" value="1"/>
</dbReference>
<feature type="domain" description="FtsX extracellular" evidence="15">
    <location>
        <begin position="56"/>
        <end position="156"/>
    </location>
</feature>
<dbReference type="InterPro" id="IPR004513">
    <property type="entry name" value="FtsX"/>
</dbReference>
<keyword evidence="7 12" id="KW-0132">Cell division</keyword>
<dbReference type="Pfam" id="PF02687">
    <property type="entry name" value="FtsX"/>
    <property type="match status" value="1"/>
</dbReference>
<feature type="domain" description="ABC3 transporter permease C-terminal" evidence="14">
    <location>
        <begin position="178"/>
        <end position="289"/>
    </location>
</feature>
<evidence type="ECO:0000256" key="3">
    <source>
        <dbReference type="ARBA" id="ARBA00007379"/>
    </source>
</evidence>
<dbReference type="Pfam" id="PF18075">
    <property type="entry name" value="FtsX_ECD"/>
    <property type="match status" value="1"/>
</dbReference>
<gene>
    <name evidence="16" type="primary">ftsX</name>
    <name evidence="16" type="ORF">DIU77_000795</name>
    <name evidence="17" type="ORF">DIU77_14350</name>
</gene>
<proteinExistence type="inferred from homology"/>
<evidence type="ECO:0000256" key="11">
    <source>
        <dbReference type="ARBA" id="ARBA00023306"/>
    </source>
</evidence>
<dbReference type="Gene3D" id="3.30.70.3040">
    <property type="match status" value="1"/>
</dbReference>
<comment type="function">
    <text evidence="1">Part of the ABC transporter FtsEX involved in cellular division.</text>
</comment>
<reference evidence="17" key="1">
    <citation type="submission" date="2018-05" db="EMBL/GenBank/DDBJ databases">
        <authorList>
            <person name="Lanie J.A."/>
            <person name="Ng W.-L."/>
            <person name="Kazmierczak K.M."/>
            <person name="Andrzejewski T.M."/>
            <person name="Davidsen T.M."/>
            <person name="Wayne K.J."/>
            <person name="Tettelin H."/>
            <person name="Glass J.I."/>
            <person name="Rusch D."/>
            <person name="Podicherti R."/>
            <person name="Tsui H.-C.T."/>
            <person name="Winkler M.E."/>
        </authorList>
    </citation>
    <scope>NUCLEOTIDE SEQUENCE</scope>
    <source>
        <strain evidence="17">ZC4RG45</strain>
    </source>
</reference>
<keyword evidence="9 13" id="KW-1133">Transmembrane helix</keyword>
<organism evidence="17">
    <name type="scientific">Thermocrispum agreste</name>
    <dbReference type="NCBI Taxonomy" id="37925"/>
    <lineage>
        <taxon>Bacteria</taxon>
        <taxon>Bacillati</taxon>
        <taxon>Actinomycetota</taxon>
        <taxon>Actinomycetes</taxon>
        <taxon>Pseudonocardiales</taxon>
        <taxon>Pseudonocardiaceae</taxon>
        <taxon>Thermocrispum</taxon>
    </lineage>
</organism>
<dbReference type="AlphaFoldDB" id="A0A2W4J856"/>
<comment type="subcellular location">
    <subcellularLocation>
        <location evidence="2">Cell membrane</location>
        <topology evidence="2">Multi-pass membrane protein</topology>
    </subcellularLocation>
</comment>
<feature type="transmembrane region" description="Helical" evidence="13">
    <location>
        <begin position="222"/>
        <end position="250"/>
    </location>
</feature>
<reference evidence="16 18" key="3">
    <citation type="journal article" date="2021" name="BMC Genomics">
        <title>Genome-resolved metagenome and metatranscriptome analyses of thermophilic composting reveal key bacterial players and their metabolic interactions.</title>
        <authorList>
            <person name="Braga L.P.P."/>
            <person name="Pereira R.V."/>
            <person name="Martins L.F."/>
            <person name="Moura L.M.S."/>
            <person name="Sanchez F.B."/>
            <person name="Patane J.S.L."/>
            <person name="da Silva A.M."/>
            <person name="Setubal J.C."/>
        </authorList>
    </citation>
    <scope>NUCLEOTIDE SEQUENCE [LARGE SCALE GENOMIC DNA]</scope>
    <source>
        <strain evidence="16">ZC4RG45</strain>
    </source>
</reference>
<evidence type="ECO:0000256" key="12">
    <source>
        <dbReference type="PIRNR" id="PIRNR003097"/>
    </source>
</evidence>
<evidence type="ECO:0000256" key="8">
    <source>
        <dbReference type="ARBA" id="ARBA00022692"/>
    </source>
</evidence>
<evidence type="ECO:0000259" key="14">
    <source>
        <dbReference type="Pfam" id="PF02687"/>
    </source>
</evidence>
<reference evidence="16" key="4">
    <citation type="submission" date="2023-08" db="EMBL/GenBank/DDBJ databases">
        <authorList>
            <person name="Guima S.E.S."/>
            <person name="Martins L.F."/>
            <person name="Silva A.M."/>
            <person name="Setubal J.C."/>
        </authorList>
    </citation>
    <scope>NUCLEOTIDE SEQUENCE</scope>
    <source>
        <strain evidence="16">ZC4RG45</strain>
    </source>
</reference>
<comment type="subunit">
    <text evidence="4">Forms a membrane-associated complex with FtsE.</text>
</comment>
<dbReference type="InterPro" id="IPR003838">
    <property type="entry name" value="ABC3_permease_C"/>
</dbReference>
<evidence type="ECO:0000256" key="6">
    <source>
        <dbReference type="ARBA" id="ARBA00022475"/>
    </source>
</evidence>
<dbReference type="InterPro" id="IPR047929">
    <property type="entry name" value="FtsX_actino"/>
</dbReference>
<protein>
    <recommendedName>
        <fullName evidence="5 12">Cell division protein FtsX</fullName>
    </recommendedName>
</protein>
<dbReference type="GO" id="GO:0005886">
    <property type="term" value="C:plasma membrane"/>
    <property type="evidence" value="ECO:0007669"/>
    <property type="project" value="UniProtKB-SubCell"/>
</dbReference>
<keyword evidence="6 12" id="KW-1003">Cell membrane</keyword>
<reference evidence="16" key="2">
    <citation type="submission" date="2018-05" db="EMBL/GenBank/DDBJ databases">
        <authorList>
            <person name="Moura L."/>
            <person name="Setubal J.C."/>
        </authorList>
    </citation>
    <scope>NUCLEOTIDE SEQUENCE</scope>
    <source>
        <strain evidence="16">ZC4RG45</strain>
    </source>
</reference>
<evidence type="ECO:0000256" key="10">
    <source>
        <dbReference type="ARBA" id="ARBA00023136"/>
    </source>
</evidence>
<dbReference type="PIRSF" id="PIRSF003097">
    <property type="entry name" value="FtsX"/>
    <property type="match status" value="1"/>
</dbReference>
<evidence type="ECO:0000256" key="1">
    <source>
        <dbReference type="ARBA" id="ARBA00003552"/>
    </source>
</evidence>